<accession>A0A8J3I2Q0</accession>
<dbReference type="Gene3D" id="3.40.50.300">
    <property type="entry name" value="P-loop containing nucleotide triphosphate hydrolases"/>
    <property type="match status" value="1"/>
</dbReference>
<dbReference type="SMART" id="SM00534">
    <property type="entry name" value="MUTSac"/>
    <property type="match status" value="1"/>
</dbReference>
<dbReference type="SUPFAM" id="SSF52540">
    <property type="entry name" value="P-loop containing nucleoside triphosphate hydrolases"/>
    <property type="match status" value="1"/>
</dbReference>
<evidence type="ECO:0000256" key="6">
    <source>
        <dbReference type="ARBA" id="ARBA00023204"/>
    </source>
</evidence>
<organism evidence="12 13">
    <name type="scientific">Ktedonospora formicarum</name>
    <dbReference type="NCBI Taxonomy" id="2778364"/>
    <lineage>
        <taxon>Bacteria</taxon>
        <taxon>Bacillati</taxon>
        <taxon>Chloroflexota</taxon>
        <taxon>Ktedonobacteria</taxon>
        <taxon>Ktedonobacterales</taxon>
        <taxon>Ktedonobacteraceae</taxon>
        <taxon>Ktedonospora</taxon>
    </lineage>
</organism>
<dbReference type="GO" id="GO:0030983">
    <property type="term" value="F:mismatched DNA binding"/>
    <property type="evidence" value="ECO:0007669"/>
    <property type="project" value="InterPro"/>
</dbReference>
<dbReference type="Pfam" id="PF05192">
    <property type="entry name" value="MutS_III"/>
    <property type="match status" value="1"/>
</dbReference>
<dbReference type="InterPro" id="IPR007861">
    <property type="entry name" value="DNA_mismatch_repair_MutS_clamp"/>
</dbReference>
<dbReference type="InterPro" id="IPR045076">
    <property type="entry name" value="MutS"/>
</dbReference>
<feature type="domain" description="DNA mismatch repair proteins mutS family" evidence="11">
    <location>
        <begin position="771"/>
        <end position="787"/>
    </location>
</feature>
<dbReference type="InterPro" id="IPR036187">
    <property type="entry name" value="DNA_mismatch_repair_MutS_sf"/>
</dbReference>
<reference evidence="12" key="1">
    <citation type="submission" date="2020-10" db="EMBL/GenBank/DDBJ databases">
        <title>Taxonomic study of unclassified bacteria belonging to the class Ktedonobacteria.</title>
        <authorList>
            <person name="Yabe S."/>
            <person name="Wang C.M."/>
            <person name="Zheng Y."/>
            <person name="Sakai Y."/>
            <person name="Cavaletti L."/>
            <person name="Monciardini P."/>
            <person name="Donadio S."/>
        </authorList>
    </citation>
    <scope>NUCLEOTIDE SEQUENCE</scope>
    <source>
        <strain evidence="12">SOSP1-1</strain>
    </source>
</reference>
<evidence type="ECO:0000313" key="12">
    <source>
        <dbReference type="EMBL" id="GHO45142.1"/>
    </source>
</evidence>
<feature type="region of interest" description="Disordered" evidence="10">
    <location>
        <begin position="93"/>
        <end position="115"/>
    </location>
</feature>
<sequence length="947" mass="105157">MTPGRAQYLQIKNQHPDAILFYQVGDFYELYDDDAEIGARELEIALTARSNGDEPRIPMAGVPIHAADGYISRLVGKGYRVAVCQQVDQAAQEGKSSSRLGMTTNKNSSFSVHTSEQVSDPALSKGLVEREVVRIVTPGTVIDPAMLAAKRNNFLAAVIPGRNAVGIAYIDITTGEFAVTQFATAEPELALQQEIARVSPAEVLVEAHYSRLGSRKKRWLATVMSEKQVTKVGSNGNANATIPEVADDEDEEDDYAPVAKLLSGLAGHVTPHDSRYFAEDDARHRLLKQFDVSSLEGFGCAHLPLAIRAAGAVLSYVQETQKGLLQHLTSLETYSTNTFMTLDPYTRRNLELFETGRMNSVKGSLLWVLDKTRSPMGGRQLRRWIGQPLLDLPTLELRQQTISELLNDTLLQARLGESLKRAGDLERLINRVRQRIANPRDLVALATGLHAASEIRDCLDETASSSAPSLTRLLARLADNDDIIELIEKALVEEPPVSINEGRIIRPGFSTELDKLKEASQNGRQWITDLEQRERKRSGISNLRVGFNKASGYFIEISNANLNRVPQEYIRRQTLTNSERYITPDLKEYETLVLNAQDRINKMENEFFVQLRSDIAIHASERILDTAHALAEIDVFLSLAEVAGRNNYCRPQLNEGDRIHIVAGRHPVVEQTQADTPFVPNDTDISNQEAQIAIITGPNMAGKSTYLRQVALITLMAQIGSYVPAEVASIGIVDRIFTRIGAQDDLATGQSTFMVEMVETANILHHSTPRSLLILDEIGRGTSTYDGLAIARAIVEYLHNNKRCGAKTFFATHYHELVEVTKLLPRVRCLNVAVTEEEGKVIFLRKIVPGGADRSYGIHVAQLAGIPRPVIHRAEEILAELERQGDAKARRKAMRDMTMPAAWQMTLLASETHPLIEDLKQMSIDELTPIEAISKLYELQQKALREP</sequence>
<dbReference type="GO" id="GO:0140664">
    <property type="term" value="F:ATP-dependent DNA damage sensor activity"/>
    <property type="evidence" value="ECO:0007669"/>
    <property type="project" value="InterPro"/>
</dbReference>
<dbReference type="PIRSF" id="PIRSF037677">
    <property type="entry name" value="DNA_mis_repair_Msh6"/>
    <property type="match status" value="1"/>
</dbReference>
<dbReference type="NCBIfam" id="TIGR01070">
    <property type="entry name" value="mutS1"/>
    <property type="match status" value="1"/>
</dbReference>
<comment type="similarity">
    <text evidence="1 7 9">Belongs to the DNA mismatch repair MutS family.</text>
</comment>
<dbReference type="Pfam" id="PF01624">
    <property type="entry name" value="MutS_I"/>
    <property type="match status" value="1"/>
</dbReference>
<comment type="caution">
    <text evidence="12">The sequence shown here is derived from an EMBL/GenBank/DDBJ whole genome shotgun (WGS) entry which is preliminary data.</text>
</comment>
<gene>
    <name evidence="7 12" type="primary">mutS</name>
    <name evidence="12" type="ORF">KSX_33050</name>
</gene>
<comment type="function">
    <text evidence="7">This protein is involved in the repair of mismatches in DNA. It is possible that it carries out the mismatch recognition step. This protein has a weak ATPase activity.</text>
</comment>
<dbReference type="Gene3D" id="3.30.420.110">
    <property type="entry name" value="MutS, connector domain"/>
    <property type="match status" value="1"/>
</dbReference>
<dbReference type="SMART" id="SM00533">
    <property type="entry name" value="MUTSd"/>
    <property type="match status" value="1"/>
</dbReference>
<dbReference type="RefSeq" id="WP_220194492.1">
    <property type="nucleotide sequence ID" value="NZ_BNJF01000001.1"/>
</dbReference>
<dbReference type="GO" id="GO:0003684">
    <property type="term" value="F:damaged DNA binding"/>
    <property type="evidence" value="ECO:0007669"/>
    <property type="project" value="UniProtKB-UniRule"/>
</dbReference>
<dbReference type="HAMAP" id="MF_00096">
    <property type="entry name" value="MutS"/>
    <property type="match status" value="1"/>
</dbReference>
<keyword evidence="4 7" id="KW-0067">ATP-binding</keyword>
<dbReference type="SUPFAM" id="SSF53150">
    <property type="entry name" value="DNA repair protein MutS, domain II"/>
    <property type="match status" value="1"/>
</dbReference>
<dbReference type="AlphaFoldDB" id="A0A8J3I2Q0"/>
<feature type="binding site" evidence="7">
    <location>
        <begin position="697"/>
        <end position="704"/>
    </location>
    <ligand>
        <name>ATP</name>
        <dbReference type="ChEBI" id="CHEBI:30616"/>
    </ligand>
</feature>
<evidence type="ECO:0000256" key="3">
    <source>
        <dbReference type="ARBA" id="ARBA00022763"/>
    </source>
</evidence>
<dbReference type="Pfam" id="PF05190">
    <property type="entry name" value="MutS_IV"/>
    <property type="match status" value="1"/>
</dbReference>
<protein>
    <recommendedName>
        <fullName evidence="7 8">DNA mismatch repair protein MutS</fullName>
    </recommendedName>
</protein>
<evidence type="ECO:0000259" key="11">
    <source>
        <dbReference type="PROSITE" id="PS00486"/>
    </source>
</evidence>
<evidence type="ECO:0000256" key="4">
    <source>
        <dbReference type="ARBA" id="ARBA00022840"/>
    </source>
</evidence>
<proteinExistence type="inferred from homology"/>
<dbReference type="InterPro" id="IPR036678">
    <property type="entry name" value="MutS_con_dom_sf"/>
</dbReference>
<keyword evidence="2 7" id="KW-0547">Nucleotide-binding</keyword>
<dbReference type="NCBIfam" id="NF003810">
    <property type="entry name" value="PRK05399.1"/>
    <property type="match status" value="1"/>
</dbReference>
<dbReference type="InterPro" id="IPR000432">
    <property type="entry name" value="DNA_mismatch_repair_MutS_C"/>
</dbReference>
<evidence type="ECO:0000256" key="8">
    <source>
        <dbReference type="NCBIfam" id="TIGR01070"/>
    </source>
</evidence>
<dbReference type="InterPro" id="IPR007695">
    <property type="entry name" value="DNA_mismatch_repair_MutS-lik_N"/>
</dbReference>
<dbReference type="SUPFAM" id="SSF48334">
    <property type="entry name" value="DNA repair protein MutS, domain III"/>
    <property type="match status" value="1"/>
</dbReference>
<dbReference type="InterPro" id="IPR007860">
    <property type="entry name" value="DNA_mmatch_repair_MutS_con_dom"/>
</dbReference>
<evidence type="ECO:0000256" key="5">
    <source>
        <dbReference type="ARBA" id="ARBA00023125"/>
    </source>
</evidence>
<dbReference type="CDD" id="cd03284">
    <property type="entry name" value="ABC_MutS1"/>
    <property type="match status" value="1"/>
</dbReference>
<dbReference type="InterPro" id="IPR017261">
    <property type="entry name" value="DNA_mismatch_repair_MutS/MSH"/>
</dbReference>
<dbReference type="PANTHER" id="PTHR11361">
    <property type="entry name" value="DNA MISMATCH REPAIR PROTEIN MUTS FAMILY MEMBER"/>
    <property type="match status" value="1"/>
</dbReference>
<dbReference type="GO" id="GO:0005524">
    <property type="term" value="F:ATP binding"/>
    <property type="evidence" value="ECO:0007669"/>
    <property type="project" value="UniProtKB-UniRule"/>
</dbReference>
<dbReference type="EMBL" id="BNJF01000001">
    <property type="protein sequence ID" value="GHO45142.1"/>
    <property type="molecule type" value="Genomic_DNA"/>
</dbReference>
<evidence type="ECO:0000256" key="7">
    <source>
        <dbReference type="HAMAP-Rule" id="MF_00096"/>
    </source>
</evidence>
<dbReference type="InterPro" id="IPR007696">
    <property type="entry name" value="DNA_mismatch_repair_MutS_core"/>
</dbReference>
<dbReference type="GO" id="GO:0005829">
    <property type="term" value="C:cytosol"/>
    <property type="evidence" value="ECO:0007669"/>
    <property type="project" value="TreeGrafter"/>
</dbReference>
<dbReference type="Gene3D" id="6.10.140.430">
    <property type="match status" value="1"/>
</dbReference>
<evidence type="ECO:0000256" key="2">
    <source>
        <dbReference type="ARBA" id="ARBA00022741"/>
    </source>
</evidence>
<dbReference type="Pfam" id="PF00488">
    <property type="entry name" value="MutS_V"/>
    <property type="match status" value="1"/>
</dbReference>
<keyword evidence="6 7" id="KW-0234">DNA repair</keyword>
<name>A0A8J3I2Q0_9CHLR</name>
<dbReference type="FunFam" id="3.40.50.300:FF:001579">
    <property type="entry name" value="DNA mismatch repair protein MutS"/>
    <property type="match status" value="1"/>
</dbReference>
<dbReference type="GO" id="GO:0006298">
    <property type="term" value="P:mismatch repair"/>
    <property type="evidence" value="ECO:0007669"/>
    <property type="project" value="UniProtKB-UniRule"/>
</dbReference>
<evidence type="ECO:0000256" key="10">
    <source>
        <dbReference type="SAM" id="MobiDB-lite"/>
    </source>
</evidence>
<dbReference type="PANTHER" id="PTHR11361:SF34">
    <property type="entry name" value="DNA MISMATCH REPAIR PROTEIN MSH1, MITOCHONDRIAL"/>
    <property type="match status" value="1"/>
</dbReference>
<dbReference type="PROSITE" id="PS00486">
    <property type="entry name" value="DNA_MISMATCH_REPAIR_2"/>
    <property type="match status" value="1"/>
</dbReference>
<dbReference type="Pfam" id="PF05188">
    <property type="entry name" value="MutS_II"/>
    <property type="match status" value="2"/>
</dbReference>
<dbReference type="Gene3D" id="3.40.1170.10">
    <property type="entry name" value="DNA repair protein MutS, domain I"/>
    <property type="match status" value="1"/>
</dbReference>
<dbReference type="SUPFAM" id="SSF55271">
    <property type="entry name" value="DNA repair protein MutS, domain I"/>
    <property type="match status" value="2"/>
</dbReference>
<evidence type="ECO:0000256" key="9">
    <source>
        <dbReference type="RuleBase" id="RU003756"/>
    </source>
</evidence>
<dbReference type="Gene3D" id="1.10.1420.10">
    <property type="match status" value="2"/>
</dbReference>
<keyword evidence="13" id="KW-1185">Reference proteome</keyword>
<dbReference type="InterPro" id="IPR005748">
    <property type="entry name" value="DNA_mismatch_repair_MutS"/>
</dbReference>
<feature type="compositionally biased region" description="Polar residues" evidence="10">
    <location>
        <begin position="94"/>
        <end position="115"/>
    </location>
</feature>
<evidence type="ECO:0000256" key="1">
    <source>
        <dbReference type="ARBA" id="ARBA00006271"/>
    </source>
</evidence>
<dbReference type="Proteomes" id="UP000612362">
    <property type="component" value="Unassembled WGS sequence"/>
</dbReference>
<dbReference type="InterPro" id="IPR016151">
    <property type="entry name" value="DNA_mismatch_repair_MutS_N"/>
</dbReference>
<keyword evidence="3 7" id="KW-0227">DNA damage</keyword>
<evidence type="ECO:0000313" key="13">
    <source>
        <dbReference type="Proteomes" id="UP000612362"/>
    </source>
</evidence>
<dbReference type="InterPro" id="IPR027417">
    <property type="entry name" value="P-loop_NTPase"/>
</dbReference>
<keyword evidence="5 7" id="KW-0238">DNA-binding</keyword>